<dbReference type="InterPro" id="IPR003593">
    <property type="entry name" value="AAA+_ATPase"/>
</dbReference>
<dbReference type="SUPFAM" id="SSF52540">
    <property type="entry name" value="P-loop containing nucleoside triphosphate hydrolases"/>
    <property type="match status" value="1"/>
</dbReference>
<reference evidence="2 3" key="1">
    <citation type="submission" date="2024-02" db="EMBL/GenBank/DDBJ databases">
        <title>Genome sequence of Aquincola sp. MAHUQ-54.</title>
        <authorList>
            <person name="Huq M.A."/>
        </authorList>
    </citation>
    <scope>NUCLEOTIDE SEQUENCE [LARGE SCALE GENOMIC DNA]</scope>
    <source>
        <strain evidence="2 3">MAHUQ-54</strain>
    </source>
</reference>
<keyword evidence="3" id="KW-1185">Reference proteome</keyword>
<comment type="caution">
    <text evidence="2">The sequence shown here is derived from an EMBL/GenBank/DDBJ whole genome shotgun (WGS) entry which is preliminary data.</text>
</comment>
<dbReference type="Pfam" id="PF17863">
    <property type="entry name" value="AAA_lid_2"/>
    <property type="match status" value="1"/>
</dbReference>
<gene>
    <name evidence="2" type="ORF">V4F39_05885</name>
</gene>
<feature type="domain" description="AAA+ ATPase" evidence="1">
    <location>
        <begin position="41"/>
        <end position="185"/>
    </location>
</feature>
<proteinExistence type="predicted"/>
<dbReference type="Pfam" id="PF07726">
    <property type="entry name" value="AAA_3"/>
    <property type="match status" value="1"/>
</dbReference>
<dbReference type="InterPro" id="IPR041628">
    <property type="entry name" value="ChlI/MoxR_AAA_lid"/>
</dbReference>
<dbReference type="GO" id="GO:0005524">
    <property type="term" value="F:ATP binding"/>
    <property type="evidence" value="ECO:0007669"/>
    <property type="project" value="InterPro"/>
</dbReference>
<dbReference type="EMBL" id="JAZIBG010000017">
    <property type="protein sequence ID" value="MEF7613436.1"/>
    <property type="molecule type" value="Genomic_DNA"/>
</dbReference>
<evidence type="ECO:0000313" key="2">
    <source>
        <dbReference type="EMBL" id="MEF7613436.1"/>
    </source>
</evidence>
<protein>
    <submittedName>
        <fullName evidence="2">MoxR family ATPase</fullName>
    </submittedName>
</protein>
<dbReference type="PIRSF" id="PIRSF002849">
    <property type="entry name" value="AAA_ATPase_chaperone_MoxR_prd"/>
    <property type="match status" value="1"/>
</dbReference>
<dbReference type="InterPro" id="IPR001270">
    <property type="entry name" value="ClpA/B"/>
</dbReference>
<dbReference type="PANTHER" id="PTHR42759">
    <property type="entry name" value="MOXR FAMILY PROTEIN"/>
    <property type="match status" value="1"/>
</dbReference>
<dbReference type="InterPro" id="IPR027417">
    <property type="entry name" value="P-loop_NTPase"/>
</dbReference>
<dbReference type="Gene3D" id="3.40.50.300">
    <property type="entry name" value="P-loop containing nucleotide triphosphate hydrolases"/>
    <property type="match status" value="1"/>
</dbReference>
<dbReference type="PANTHER" id="PTHR42759:SF6">
    <property type="entry name" value="REGULATORY PROTEIN-RELATED"/>
    <property type="match status" value="1"/>
</dbReference>
<sequence>MTAERSLADAREQALALEAALNRVMVGLHAPVRLAVVALYARGHVLLEGDVGVGKTTLLKALARGIGGGYQRIEGTIDLMPSDLVYYTQLGDDGRPRVLPGPLLAQGESLSVFFFNEVNRARPQVHALLLRLMAERTIGAFNRDYRFPHLTVFADRNRVEREETFELPAASRDRFLMEIAIEPPTDRAQLEALMFDARYHDTDALVQPVPAGLVDPAQLDGVAAALQRDIAASPALRRYGTDLWLATRDPAAYGAALPEIDSSELVLAGASPRGMAMLVRAARVHAWLEGRSAIVPEDLRAVFVATVAHRIALQPVYEAQRAAIARPLAEELLRRVAAP</sequence>
<evidence type="ECO:0000259" key="1">
    <source>
        <dbReference type="SMART" id="SM00382"/>
    </source>
</evidence>
<dbReference type="PRINTS" id="PR00300">
    <property type="entry name" value="CLPPROTEASEA"/>
</dbReference>
<evidence type="ECO:0000313" key="3">
    <source>
        <dbReference type="Proteomes" id="UP001336250"/>
    </source>
</evidence>
<dbReference type="Proteomes" id="UP001336250">
    <property type="component" value="Unassembled WGS sequence"/>
</dbReference>
<accession>A0AAW9Q0T4</accession>
<dbReference type="SMART" id="SM00382">
    <property type="entry name" value="AAA"/>
    <property type="match status" value="1"/>
</dbReference>
<dbReference type="CDD" id="cd00009">
    <property type="entry name" value="AAA"/>
    <property type="match status" value="1"/>
</dbReference>
<organism evidence="2 3">
    <name type="scientific">Aquincola agrisoli</name>
    <dbReference type="NCBI Taxonomy" id="3119538"/>
    <lineage>
        <taxon>Bacteria</taxon>
        <taxon>Pseudomonadati</taxon>
        <taxon>Pseudomonadota</taxon>
        <taxon>Betaproteobacteria</taxon>
        <taxon>Burkholderiales</taxon>
        <taxon>Sphaerotilaceae</taxon>
        <taxon>Aquincola</taxon>
    </lineage>
</organism>
<dbReference type="GO" id="GO:0016887">
    <property type="term" value="F:ATP hydrolysis activity"/>
    <property type="evidence" value="ECO:0007669"/>
    <property type="project" value="InterPro"/>
</dbReference>
<dbReference type="InterPro" id="IPR011703">
    <property type="entry name" value="ATPase_AAA-3"/>
</dbReference>
<dbReference type="AlphaFoldDB" id="A0AAW9Q0T4"/>
<dbReference type="RefSeq" id="WP_332288375.1">
    <property type="nucleotide sequence ID" value="NZ_JAZIBG010000017.1"/>
</dbReference>
<name>A0AAW9Q0T4_9BURK</name>
<dbReference type="InterPro" id="IPR050764">
    <property type="entry name" value="CbbQ/NirQ/NorQ/GpvN"/>
</dbReference>
<dbReference type="Gene3D" id="1.10.8.80">
    <property type="entry name" value="Magnesium chelatase subunit I, C-Terminal domain"/>
    <property type="match status" value="1"/>
</dbReference>